<comment type="caution">
    <text evidence="1">The sequence shown here is derived from an EMBL/GenBank/DDBJ whole genome shotgun (WGS) entry which is preliminary data.</text>
</comment>
<keyword evidence="2" id="KW-1185">Reference proteome</keyword>
<proteinExistence type="predicted"/>
<sequence>MSRNNILLSITLSTSFVQCFSNLISQPQPTQPITLIPPPDIQQLINTIPDVPIESDDEGFNTDDLMDDDDFDQTPPPARTIRKYSAVTYAPRKYSAMPYSPYSRFKLRASLLKRRYSSF</sequence>
<gene>
    <name evidence="1" type="ORF">DSO57_1037546</name>
</gene>
<reference evidence="1" key="1">
    <citation type="submission" date="2022-04" db="EMBL/GenBank/DDBJ databases">
        <title>Genome of the entomopathogenic fungus Entomophthora muscae.</title>
        <authorList>
            <person name="Elya C."/>
            <person name="Lovett B.R."/>
            <person name="Lee E."/>
            <person name="Macias A.M."/>
            <person name="Hajek A.E."/>
            <person name="De Bivort B.L."/>
            <person name="Kasson M.T."/>
            <person name="De Fine Licht H.H."/>
            <person name="Stajich J.E."/>
        </authorList>
    </citation>
    <scope>NUCLEOTIDE SEQUENCE</scope>
    <source>
        <strain evidence="1">Berkeley</strain>
    </source>
</reference>
<accession>A0ACC2RDT6</accession>
<dbReference type="EMBL" id="QTSX02007508">
    <property type="protein sequence ID" value="KAJ9048188.1"/>
    <property type="molecule type" value="Genomic_DNA"/>
</dbReference>
<protein>
    <submittedName>
        <fullName evidence="1">Uncharacterized protein</fullName>
    </submittedName>
</protein>
<evidence type="ECO:0000313" key="1">
    <source>
        <dbReference type="EMBL" id="KAJ9048188.1"/>
    </source>
</evidence>
<name>A0ACC2RDT6_9FUNG</name>
<dbReference type="Proteomes" id="UP001165960">
    <property type="component" value="Unassembled WGS sequence"/>
</dbReference>
<evidence type="ECO:0000313" key="2">
    <source>
        <dbReference type="Proteomes" id="UP001165960"/>
    </source>
</evidence>
<organism evidence="1 2">
    <name type="scientific">Entomophthora muscae</name>
    <dbReference type="NCBI Taxonomy" id="34485"/>
    <lineage>
        <taxon>Eukaryota</taxon>
        <taxon>Fungi</taxon>
        <taxon>Fungi incertae sedis</taxon>
        <taxon>Zoopagomycota</taxon>
        <taxon>Entomophthoromycotina</taxon>
        <taxon>Entomophthoromycetes</taxon>
        <taxon>Entomophthorales</taxon>
        <taxon>Entomophthoraceae</taxon>
        <taxon>Entomophthora</taxon>
    </lineage>
</organism>